<dbReference type="Proteomes" id="UP000500767">
    <property type="component" value="Chromosome"/>
</dbReference>
<proteinExistence type="predicted"/>
<dbReference type="AlphaFoldDB" id="A0A6M8HSW9"/>
<dbReference type="GO" id="GO:0004396">
    <property type="term" value="F:hexokinase activity"/>
    <property type="evidence" value="ECO:0007669"/>
    <property type="project" value="TreeGrafter"/>
</dbReference>
<dbReference type="Gene3D" id="3.30.420.40">
    <property type="match status" value="2"/>
</dbReference>
<protein>
    <submittedName>
        <fullName evidence="1">ROK family protein</fullName>
    </submittedName>
</protein>
<reference evidence="1 2" key="1">
    <citation type="journal article" date="2014" name="World J. Microbiol. Biotechnol.">
        <title>Biodiversity and physiological characteristics of Antarctic and Arctic lichens-associated bacteria.</title>
        <authorList>
            <person name="Lee Y.M."/>
            <person name="Kim E.H."/>
            <person name="Lee H.K."/>
            <person name="Hong S.G."/>
        </authorList>
    </citation>
    <scope>NUCLEOTIDE SEQUENCE [LARGE SCALE GENOMIC DNA]</scope>
    <source>
        <strain evidence="1 2">PAMC 26569</strain>
    </source>
</reference>
<dbReference type="Pfam" id="PF00480">
    <property type="entry name" value="ROK"/>
    <property type="match status" value="1"/>
</dbReference>
<dbReference type="EMBL" id="CP053708">
    <property type="protein sequence ID" value="QKE91603.1"/>
    <property type="molecule type" value="Genomic_DNA"/>
</dbReference>
<evidence type="ECO:0000313" key="1">
    <source>
        <dbReference type="EMBL" id="QKE91603.1"/>
    </source>
</evidence>
<dbReference type="InterPro" id="IPR000600">
    <property type="entry name" value="ROK"/>
</dbReference>
<dbReference type="PROSITE" id="PS01125">
    <property type="entry name" value="ROK"/>
    <property type="match status" value="1"/>
</dbReference>
<evidence type="ECO:0000313" key="2">
    <source>
        <dbReference type="Proteomes" id="UP000500767"/>
    </source>
</evidence>
<dbReference type="CDD" id="cd24066">
    <property type="entry name" value="ASKHA_NBD_ROK_EcFRK-like"/>
    <property type="match status" value="1"/>
</dbReference>
<dbReference type="PANTHER" id="PTHR18964">
    <property type="entry name" value="ROK (REPRESSOR, ORF, KINASE) FAMILY"/>
    <property type="match status" value="1"/>
</dbReference>
<dbReference type="PANTHER" id="PTHR18964:SF174">
    <property type="entry name" value="D-ALLOSE KINASE-RELATED"/>
    <property type="match status" value="1"/>
</dbReference>
<dbReference type="SUPFAM" id="SSF53067">
    <property type="entry name" value="Actin-like ATPase domain"/>
    <property type="match status" value="1"/>
</dbReference>
<dbReference type="InterPro" id="IPR043129">
    <property type="entry name" value="ATPase_NBD"/>
</dbReference>
<accession>A0A6M8HSW9</accession>
<dbReference type="RefSeq" id="WP_171832869.1">
    <property type="nucleotide sequence ID" value="NZ_CP053708.1"/>
</dbReference>
<gene>
    <name evidence="1" type="ORF">HN018_17585</name>
</gene>
<dbReference type="KEGG" id="lck:HN018_17585"/>
<keyword evidence="2" id="KW-1185">Reference proteome</keyword>
<name>A0A6M8HSW9_9PROT</name>
<sequence length="309" mass="32568">MADFRVGIDFGGTKIEIAVLGDDGKETLRRRVPNPRDYESAVNAVRELVEGAELELGGKATVGVGIPGAVSPDTGLVKNANSTWMNGRPFARDLTAALAREVRVENDANCFALSEAVDGAGAGHSIVFGVILGTGVGGGIVVNERVLVGRHSIAGEWGHTPLPWPSLSEVPGPTCFCGNTGCTERYLCGSALAMDCDGPGHQDASKIPERAEAGDQKAIAALDRHAERLARGLAQIINILDPHAIVLGGGLSNMKHLYSKVPPLLQRHVVSPQCTTPILPNLHGDSSGVRGAAWLWPRDIHRTYRTSGS</sequence>
<organism evidence="1 2">
    <name type="scientific">Lichenicola cladoniae</name>
    <dbReference type="NCBI Taxonomy" id="1484109"/>
    <lineage>
        <taxon>Bacteria</taxon>
        <taxon>Pseudomonadati</taxon>
        <taxon>Pseudomonadota</taxon>
        <taxon>Alphaproteobacteria</taxon>
        <taxon>Acetobacterales</taxon>
        <taxon>Acetobacteraceae</taxon>
        <taxon>Lichenicola</taxon>
    </lineage>
</organism>
<dbReference type="InterPro" id="IPR049874">
    <property type="entry name" value="ROK_cs"/>
</dbReference>